<evidence type="ECO:0000313" key="1">
    <source>
        <dbReference type="EMBL" id="TMP86557.1"/>
    </source>
</evidence>
<dbReference type="AlphaFoldDB" id="A0A5S3Z4N0"/>
<dbReference type="STRING" id="151081.TW72_16860"/>
<sequence>MSNNNAIADTAVTMNQPSAHLDLAELTELELFTLWLCLHADKSKEQVLAQLQPMLGSAFLSPQTMAQRWREDVYRQLMHKGMATEQRPAKPGFADYLFCLLSKVPDVETHYAKELALLESIIQHPEKYQNNPTIIQHWLESPIH</sequence>
<protein>
    <submittedName>
        <fullName evidence="1">Uncharacterized protein</fullName>
    </submittedName>
</protein>
<accession>A0A5S3Z4N0</accession>
<proteinExistence type="predicted"/>
<dbReference type="EMBL" id="PNCG01000013">
    <property type="protein sequence ID" value="TMP86557.1"/>
    <property type="molecule type" value="Genomic_DNA"/>
</dbReference>
<reference evidence="2" key="2">
    <citation type="submission" date="2019-06" db="EMBL/GenBank/DDBJ databases">
        <title>Co-occurence of chitin degradation, pigmentation and bioactivity in marine Pseudoalteromonas.</title>
        <authorList>
            <person name="Sonnenschein E.C."/>
            <person name="Bech P.K."/>
        </authorList>
    </citation>
    <scope>NUCLEOTIDE SEQUENCE [LARGE SCALE GENOMIC DNA]</scope>
    <source>
        <strain evidence="2">S2897</strain>
    </source>
</reference>
<organism evidence="1 2">
    <name type="scientific">Pseudoalteromonas ruthenica</name>
    <dbReference type="NCBI Taxonomy" id="151081"/>
    <lineage>
        <taxon>Bacteria</taxon>
        <taxon>Pseudomonadati</taxon>
        <taxon>Pseudomonadota</taxon>
        <taxon>Gammaproteobacteria</taxon>
        <taxon>Alteromonadales</taxon>
        <taxon>Pseudoalteromonadaceae</taxon>
        <taxon>Pseudoalteromonas</taxon>
    </lineage>
</organism>
<evidence type="ECO:0000313" key="2">
    <source>
        <dbReference type="Proteomes" id="UP000305874"/>
    </source>
</evidence>
<comment type="caution">
    <text evidence="1">The sequence shown here is derived from an EMBL/GenBank/DDBJ whole genome shotgun (WGS) entry which is preliminary data.</text>
</comment>
<gene>
    <name evidence="1" type="ORF">CWC05_12190</name>
</gene>
<name>A0A5S3Z4N0_9GAMM</name>
<reference evidence="1 2" key="1">
    <citation type="submission" date="2017-12" db="EMBL/GenBank/DDBJ databases">
        <authorList>
            <person name="Paulsen S."/>
            <person name="Gram L.K."/>
        </authorList>
    </citation>
    <scope>NUCLEOTIDE SEQUENCE [LARGE SCALE GENOMIC DNA]</scope>
    <source>
        <strain evidence="1 2">S2897</strain>
    </source>
</reference>
<dbReference type="Proteomes" id="UP000305874">
    <property type="component" value="Unassembled WGS sequence"/>
</dbReference>